<reference evidence="1" key="1">
    <citation type="submission" date="2019-04" db="EMBL/GenBank/DDBJ databases">
        <title>Microbes associate with the intestines of laboratory mice.</title>
        <authorList>
            <person name="Navarre W."/>
            <person name="Wong E."/>
            <person name="Huang K."/>
            <person name="Tropini C."/>
            <person name="Ng K."/>
            <person name="Yu B."/>
        </authorList>
    </citation>
    <scope>NUCLEOTIDE SEQUENCE</scope>
    <source>
        <strain evidence="1">NM09_H32</strain>
    </source>
</reference>
<dbReference type="Proteomes" id="UP000308836">
    <property type="component" value="Unassembled WGS sequence"/>
</dbReference>
<gene>
    <name evidence="1" type="ORF">E5336_02715</name>
</gene>
<dbReference type="EMBL" id="SRYG01000004">
    <property type="protein sequence ID" value="TGY66720.1"/>
    <property type="molecule type" value="Genomic_DNA"/>
</dbReference>
<sequence length="199" mass="22285">MNTKRIAVFAVSALMLAGCSSAPASTSKPGTENAKQETKAEKQQIKTEKREDIRSDVIDGILSDLEKDGFKIEKDFDSDGITNATIHEAEKGKTDYEFFIFANDADAKAGIQTLYNDELVDQDTDEGSTLTFSDDQTQIEDIDMEDHEVTLYVLNDNVIVKGTVPQDQYDAMKEQFITWGFLYGEQVTNEDIEKTEKNN</sequence>
<proteinExistence type="predicted"/>
<protein>
    <submittedName>
        <fullName evidence="1">Uncharacterized protein</fullName>
    </submittedName>
</protein>
<comment type="caution">
    <text evidence="1">The sequence shown here is derived from an EMBL/GenBank/DDBJ whole genome shotgun (WGS) entry which is preliminary data.</text>
</comment>
<evidence type="ECO:0000313" key="1">
    <source>
        <dbReference type="EMBL" id="TGY66720.1"/>
    </source>
</evidence>
<accession>A0AC61R9H1</accession>
<organism evidence="1 2">
    <name type="scientific">Dubosiella muris</name>
    <dbReference type="NCBI Taxonomy" id="3038133"/>
    <lineage>
        <taxon>Bacteria</taxon>
        <taxon>Bacillati</taxon>
        <taxon>Bacillota</taxon>
        <taxon>Erysipelotrichia</taxon>
        <taxon>Erysipelotrichales</taxon>
        <taxon>Erysipelotrichaceae</taxon>
        <taxon>Dubosiella</taxon>
    </lineage>
</organism>
<keyword evidence="2" id="KW-1185">Reference proteome</keyword>
<name>A0AC61R9H1_9FIRM</name>
<evidence type="ECO:0000313" key="2">
    <source>
        <dbReference type="Proteomes" id="UP000308836"/>
    </source>
</evidence>